<keyword evidence="2" id="KW-1185">Reference proteome</keyword>
<proteinExistence type="predicted"/>
<dbReference type="EMBL" id="MU003492">
    <property type="protein sequence ID" value="KAF2478234.1"/>
    <property type="molecule type" value="Genomic_DNA"/>
</dbReference>
<organism evidence="1 2">
    <name type="scientific">Lindgomyces ingoldianus</name>
    <dbReference type="NCBI Taxonomy" id="673940"/>
    <lineage>
        <taxon>Eukaryota</taxon>
        <taxon>Fungi</taxon>
        <taxon>Dikarya</taxon>
        <taxon>Ascomycota</taxon>
        <taxon>Pezizomycotina</taxon>
        <taxon>Dothideomycetes</taxon>
        <taxon>Pleosporomycetidae</taxon>
        <taxon>Pleosporales</taxon>
        <taxon>Lindgomycetaceae</taxon>
        <taxon>Lindgomyces</taxon>
    </lineage>
</organism>
<reference evidence="1" key="1">
    <citation type="journal article" date="2020" name="Stud. Mycol.">
        <title>101 Dothideomycetes genomes: a test case for predicting lifestyles and emergence of pathogens.</title>
        <authorList>
            <person name="Haridas S."/>
            <person name="Albert R."/>
            <person name="Binder M."/>
            <person name="Bloem J."/>
            <person name="Labutti K."/>
            <person name="Salamov A."/>
            <person name="Andreopoulos B."/>
            <person name="Baker S."/>
            <person name="Barry K."/>
            <person name="Bills G."/>
            <person name="Bluhm B."/>
            <person name="Cannon C."/>
            <person name="Castanera R."/>
            <person name="Culley D."/>
            <person name="Daum C."/>
            <person name="Ezra D."/>
            <person name="Gonzalez J."/>
            <person name="Henrissat B."/>
            <person name="Kuo A."/>
            <person name="Liang C."/>
            <person name="Lipzen A."/>
            <person name="Lutzoni F."/>
            <person name="Magnuson J."/>
            <person name="Mondo S."/>
            <person name="Nolan M."/>
            <person name="Ohm R."/>
            <person name="Pangilinan J."/>
            <person name="Park H.-J."/>
            <person name="Ramirez L."/>
            <person name="Alfaro M."/>
            <person name="Sun H."/>
            <person name="Tritt A."/>
            <person name="Yoshinaga Y."/>
            <person name="Zwiers L.-H."/>
            <person name="Turgeon B."/>
            <person name="Goodwin S."/>
            <person name="Spatafora J."/>
            <person name="Crous P."/>
            <person name="Grigoriev I."/>
        </authorList>
    </citation>
    <scope>NUCLEOTIDE SEQUENCE</scope>
    <source>
        <strain evidence="1">ATCC 200398</strain>
    </source>
</reference>
<evidence type="ECO:0000313" key="2">
    <source>
        <dbReference type="Proteomes" id="UP000799755"/>
    </source>
</evidence>
<name>A0ACB6RFV2_9PLEO</name>
<gene>
    <name evidence="1" type="ORF">BDR25DRAFT_330748</name>
</gene>
<dbReference type="Proteomes" id="UP000799755">
    <property type="component" value="Unassembled WGS sequence"/>
</dbReference>
<protein>
    <submittedName>
        <fullName evidence="1">Alpha/beta-hydrolase</fullName>
    </submittedName>
</protein>
<comment type="caution">
    <text evidence="1">The sequence shown here is derived from an EMBL/GenBank/DDBJ whole genome shotgun (WGS) entry which is preliminary data.</text>
</comment>
<evidence type="ECO:0000313" key="1">
    <source>
        <dbReference type="EMBL" id="KAF2478234.1"/>
    </source>
</evidence>
<sequence length="317" mass="35035">MAQFGFLTYLRLKLTVTLIRMIARVIAFSSRRRDKAIADEIDVQRRRVAIPSRDRGRFIDADFYYPPGHSASSLATSKKPVLVNWHGSGFIIPMLGSDMLFCSRMARDMGIIVIDADYRKAPETPFPAAIQDVEDTLIWIAAQPGRFDLSRIAVSGFSAGANLALVAASAVKKTLLDLTVPVVIAIYPVTDFTIAPDARAVPKPKSPLPPFMFRLFNDCYTPDVVSRKDPRVSPSKADTADFPPTVAILTCEGDTLMPEARDLANRLDDGKRKVVNLTLEDAHHGFDKGCKKGTHDWDLREEAYGLSVKTLREALGL</sequence>
<accession>A0ACB6RFV2</accession>